<dbReference type="InterPro" id="IPR009057">
    <property type="entry name" value="Homeodomain-like_sf"/>
</dbReference>
<dbReference type="InterPro" id="IPR037923">
    <property type="entry name" value="HTH-like"/>
</dbReference>
<dbReference type="SUPFAM" id="SSF46689">
    <property type="entry name" value="Homeodomain-like"/>
    <property type="match status" value="2"/>
</dbReference>
<keyword evidence="7" id="KW-1185">Reference proteome</keyword>
<dbReference type="PANTHER" id="PTHR43280:SF28">
    <property type="entry name" value="HTH-TYPE TRANSCRIPTIONAL ACTIVATOR RHAS"/>
    <property type="match status" value="1"/>
</dbReference>
<keyword evidence="3" id="KW-0804">Transcription</keyword>
<dbReference type="Gene3D" id="2.60.120.10">
    <property type="entry name" value="Jelly Rolls"/>
    <property type="match status" value="1"/>
</dbReference>
<evidence type="ECO:0000256" key="2">
    <source>
        <dbReference type="ARBA" id="ARBA00023125"/>
    </source>
</evidence>
<evidence type="ECO:0000256" key="3">
    <source>
        <dbReference type="ARBA" id="ARBA00023163"/>
    </source>
</evidence>
<evidence type="ECO:0000259" key="5">
    <source>
        <dbReference type="PROSITE" id="PS01124"/>
    </source>
</evidence>
<dbReference type="InterPro" id="IPR020449">
    <property type="entry name" value="Tscrpt_reg_AraC-type_HTH"/>
</dbReference>
<dbReference type="PANTHER" id="PTHR43280">
    <property type="entry name" value="ARAC-FAMILY TRANSCRIPTIONAL REGULATOR"/>
    <property type="match status" value="1"/>
</dbReference>
<proteinExistence type="predicted"/>
<evidence type="ECO:0000313" key="7">
    <source>
        <dbReference type="Proteomes" id="UP000256977"/>
    </source>
</evidence>
<name>A0A3D9IBW5_9BACL</name>
<dbReference type="PROSITE" id="PS00041">
    <property type="entry name" value="HTH_ARAC_FAMILY_1"/>
    <property type="match status" value="1"/>
</dbReference>
<feature type="domain" description="HTH araC/xylS-type" evidence="5">
    <location>
        <begin position="182"/>
        <end position="280"/>
    </location>
</feature>
<dbReference type="InterPro" id="IPR003313">
    <property type="entry name" value="AraC-bd"/>
</dbReference>
<dbReference type="Proteomes" id="UP000256977">
    <property type="component" value="Unassembled WGS sequence"/>
</dbReference>
<dbReference type="GO" id="GO:0003700">
    <property type="term" value="F:DNA-binding transcription factor activity"/>
    <property type="evidence" value="ECO:0007669"/>
    <property type="project" value="InterPro"/>
</dbReference>
<dbReference type="CDD" id="cd02208">
    <property type="entry name" value="cupin_RmlC-like"/>
    <property type="match status" value="1"/>
</dbReference>
<dbReference type="InterPro" id="IPR018062">
    <property type="entry name" value="HTH_AraC-typ_CS"/>
</dbReference>
<reference evidence="6 7" key="1">
    <citation type="submission" date="2018-07" db="EMBL/GenBank/DDBJ databases">
        <title>Genomic Encyclopedia of Type Strains, Phase III (KMG-III): the genomes of soil and plant-associated and newly described type strains.</title>
        <authorList>
            <person name="Whitman W."/>
        </authorList>
    </citation>
    <scope>NUCLEOTIDE SEQUENCE [LARGE SCALE GENOMIC DNA]</scope>
    <source>
        <strain evidence="6 7">CECT 7287</strain>
    </source>
</reference>
<dbReference type="InterPro" id="IPR018060">
    <property type="entry name" value="HTH_AraC"/>
</dbReference>
<dbReference type="SUPFAM" id="SSF51215">
    <property type="entry name" value="Regulatory protein AraC"/>
    <property type="match status" value="1"/>
</dbReference>
<keyword evidence="2" id="KW-0238">DNA-binding</keyword>
<dbReference type="AlphaFoldDB" id="A0A3D9IBW5"/>
<gene>
    <name evidence="6" type="ORF">DFP98_13263</name>
</gene>
<dbReference type="Pfam" id="PF12833">
    <property type="entry name" value="HTH_18"/>
    <property type="match status" value="1"/>
</dbReference>
<sequence>MQISFKERELHLFDSSMSPVLLYAGTVAKEPSWGFPMHQHEELCEIIYISSGAGRFVIGNHTYEAKAGDVLIYNGGVLHEEHSDPERPLLTYFCGIGRLKIKTLPAHCLIAPNQCPVIPTGDCGRLIENHIRTLFEELQQQEYGFETVCRNALISLIVTVRRLIGIQCEEASSAGTDSSLGRRIKAYIDSHFTHDISLNEIASRLYISPYYLSHIFKEETGDSPINYLIRRRIGEAKRLLLTTERSVGEIAEAVGYVNVNYFSTQFKKVTGHSPTETRKSQPSKPSETPLPANLT</sequence>
<protein>
    <submittedName>
        <fullName evidence="6">AraC-like protein</fullName>
    </submittedName>
</protein>
<dbReference type="EMBL" id="QRDZ01000032">
    <property type="protein sequence ID" value="RED59140.1"/>
    <property type="molecule type" value="Genomic_DNA"/>
</dbReference>
<dbReference type="GO" id="GO:0043565">
    <property type="term" value="F:sequence-specific DNA binding"/>
    <property type="evidence" value="ECO:0007669"/>
    <property type="project" value="InterPro"/>
</dbReference>
<dbReference type="SMART" id="SM00342">
    <property type="entry name" value="HTH_ARAC"/>
    <property type="match status" value="1"/>
</dbReference>
<keyword evidence="1" id="KW-0805">Transcription regulation</keyword>
<evidence type="ECO:0000256" key="1">
    <source>
        <dbReference type="ARBA" id="ARBA00023015"/>
    </source>
</evidence>
<comment type="caution">
    <text evidence="6">The sequence shown here is derived from an EMBL/GenBank/DDBJ whole genome shotgun (WGS) entry which is preliminary data.</text>
</comment>
<dbReference type="InterPro" id="IPR014710">
    <property type="entry name" value="RmlC-like_jellyroll"/>
</dbReference>
<evidence type="ECO:0000313" key="6">
    <source>
        <dbReference type="EMBL" id="RED59140.1"/>
    </source>
</evidence>
<accession>A0A3D9IBW5</accession>
<dbReference type="PRINTS" id="PR00032">
    <property type="entry name" value="HTHARAC"/>
</dbReference>
<organism evidence="6 7">
    <name type="scientific">Cohnella phaseoli</name>
    <dbReference type="NCBI Taxonomy" id="456490"/>
    <lineage>
        <taxon>Bacteria</taxon>
        <taxon>Bacillati</taxon>
        <taxon>Bacillota</taxon>
        <taxon>Bacilli</taxon>
        <taxon>Bacillales</taxon>
        <taxon>Paenibacillaceae</taxon>
        <taxon>Cohnella</taxon>
    </lineage>
</organism>
<dbReference type="Gene3D" id="1.10.10.60">
    <property type="entry name" value="Homeodomain-like"/>
    <property type="match status" value="2"/>
</dbReference>
<dbReference type="Pfam" id="PF02311">
    <property type="entry name" value="AraC_binding"/>
    <property type="match status" value="1"/>
</dbReference>
<dbReference type="PROSITE" id="PS01124">
    <property type="entry name" value="HTH_ARAC_FAMILY_2"/>
    <property type="match status" value="1"/>
</dbReference>
<feature type="region of interest" description="Disordered" evidence="4">
    <location>
        <begin position="270"/>
        <end position="295"/>
    </location>
</feature>
<evidence type="ECO:0000256" key="4">
    <source>
        <dbReference type="SAM" id="MobiDB-lite"/>
    </source>
</evidence>